<keyword evidence="4" id="KW-0804">Transcription</keyword>
<dbReference type="InterPro" id="IPR058163">
    <property type="entry name" value="LysR-type_TF_proteobact-type"/>
</dbReference>
<feature type="domain" description="HTH lysR-type" evidence="5">
    <location>
        <begin position="4"/>
        <end position="61"/>
    </location>
</feature>
<dbReference type="CDD" id="cd08432">
    <property type="entry name" value="PBP2_GcdR_TrpI_HvrB_AmpR_like"/>
    <property type="match status" value="1"/>
</dbReference>
<dbReference type="RefSeq" id="WP_187430489.1">
    <property type="nucleotide sequence ID" value="NZ_CP143423.1"/>
</dbReference>
<keyword evidence="3" id="KW-0238">DNA-binding</keyword>
<reference evidence="6 7" key="1">
    <citation type="submission" date="2015-07" db="EMBL/GenBank/DDBJ databases">
        <authorList>
            <person name="Voget S."/>
            <person name="Dogs M."/>
            <person name="Brinkhoff T.H."/>
            <person name="Daniel R."/>
        </authorList>
    </citation>
    <scope>NUCLEOTIDE SEQUENCE [LARGE SCALE GENOMIC DNA]</scope>
    <source>
        <strain evidence="6 7">B14</strain>
    </source>
</reference>
<evidence type="ECO:0000313" key="7">
    <source>
        <dbReference type="Proteomes" id="UP001318682"/>
    </source>
</evidence>
<reference evidence="7" key="2">
    <citation type="submission" date="2024-01" db="EMBL/GenBank/DDBJ databases">
        <title>Roseobacter fucihabitans sp. nov., isolated from the brown alga Fucus spiralis.</title>
        <authorList>
            <person name="Hahnke S."/>
            <person name="Berger M."/>
            <person name="Schlingloff A."/>
            <person name="Athale I."/>
            <person name="Neumann-Schaal M."/>
            <person name="Adenaya A."/>
            <person name="Poehlein A."/>
            <person name="Daniel R."/>
            <person name="Pertersen J."/>
            <person name="Brinkhoff T."/>
        </authorList>
    </citation>
    <scope>NUCLEOTIDE SEQUENCE [LARGE SCALE GENOMIC DNA]</scope>
    <source>
        <strain evidence="7">B14</strain>
    </source>
</reference>
<dbReference type="InterPro" id="IPR000847">
    <property type="entry name" value="LysR_HTH_N"/>
</dbReference>
<name>A0ABZ2BNJ1_9RHOB</name>
<dbReference type="InterPro" id="IPR036390">
    <property type="entry name" value="WH_DNA-bd_sf"/>
</dbReference>
<dbReference type="Gene3D" id="1.10.10.10">
    <property type="entry name" value="Winged helix-like DNA-binding domain superfamily/Winged helix DNA-binding domain"/>
    <property type="match status" value="1"/>
</dbReference>
<dbReference type="InterPro" id="IPR005119">
    <property type="entry name" value="LysR_subst-bd"/>
</dbReference>
<comment type="similarity">
    <text evidence="1">Belongs to the LysR transcriptional regulatory family.</text>
</comment>
<dbReference type="Proteomes" id="UP001318682">
    <property type="component" value="Chromosome"/>
</dbReference>
<dbReference type="InterPro" id="IPR036388">
    <property type="entry name" value="WH-like_DNA-bd_sf"/>
</dbReference>
<gene>
    <name evidence="6" type="primary">gcvA_2</name>
    <name evidence="6" type="ORF">ROLI_006560</name>
</gene>
<dbReference type="SUPFAM" id="SSF53850">
    <property type="entry name" value="Periplasmic binding protein-like II"/>
    <property type="match status" value="1"/>
</dbReference>
<dbReference type="PANTHER" id="PTHR30537">
    <property type="entry name" value="HTH-TYPE TRANSCRIPTIONAL REGULATOR"/>
    <property type="match status" value="1"/>
</dbReference>
<dbReference type="PANTHER" id="PTHR30537:SF79">
    <property type="entry name" value="TRANSCRIPTIONAL REGULATOR-RELATED"/>
    <property type="match status" value="1"/>
</dbReference>
<evidence type="ECO:0000259" key="5">
    <source>
        <dbReference type="PROSITE" id="PS50931"/>
    </source>
</evidence>
<evidence type="ECO:0000256" key="4">
    <source>
        <dbReference type="ARBA" id="ARBA00023163"/>
    </source>
</evidence>
<dbReference type="SUPFAM" id="SSF46785">
    <property type="entry name" value="Winged helix' DNA-binding domain"/>
    <property type="match status" value="1"/>
</dbReference>
<sequence>MSSPPLKALRVFETVARTGSFRAAAEVLCVTQSAVSHQIRHLEDWLGAPLFEREGNRTRLLPHASELSRSLSLSLAEIDTACQRARVNEHNESLVIAAIPSVAMCWLIPRLTGFRQAHPDIETQMLYAMHGRDINFRKAHIAFVFAPKPPDLPGIETHYFLPGTSVPVCSPSLIGQSSKTTLSPAKIVELGLLHDIGTTGWQTWIDQVGLQISTPLTGALFEDFNLLRAAALSGQGVALCASSMIQPDLEAERFVQLSDVSVLKEHAYYMLIRPHAQAKMMQKVQSFRDWAMDARGT</sequence>
<evidence type="ECO:0000313" key="6">
    <source>
        <dbReference type="EMBL" id="WVX47585.1"/>
    </source>
</evidence>
<proteinExistence type="inferred from homology"/>
<evidence type="ECO:0000256" key="3">
    <source>
        <dbReference type="ARBA" id="ARBA00023125"/>
    </source>
</evidence>
<keyword evidence="7" id="KW-1185">Reference proteome</keyword>
<dbReference type="Gene3D" id="3.40.190.10">
    <property type="entry name" value="Periplasmic binding protein-like II"/>
    <property type="match status" value="2"/>
</dbReference>
<accession>A0ABZ2BNJ1</accession>
<dbReference type="PROSITE" id="PS50931">
    <property type="entry name" value="HTH_LYSR"/>
    <property type="match status" value="1"/>
</dbReference>
<keyword evidence="2" id="KW-0805">Transcription regulation</keyword>
<evidence type="ECO:0000256" key="1">
    <source>
        <dbReference type="ARBA" id="ARBA00009437"/>
    </source>
</evidence>
<dbReference type="Pfam" id="PF03466">
    <property type="entry name" value="LysR_substrate"/>
    <property type="match status" value="1"/>
</dbReference>
<organism evidence="6 7">
    <name type="scientific">Roseobacter fucihabitans</name>
    <dbReference type="NCBI Taxonomy" id="1537242"/>
    <lineage>
        <taxon>Bacteria</taxon>
        <taxon>Pseudomonadati</taxon>
        <taxon>Pseudomonadota</taxon>
        <taxon>Alphaproteobacteria</taxon>
        <taxon>Rhodobacterales</taxon>
        <taxon>Roseobacteraceae</taxon>
        <taxon>Roseobacter</taxon>
    </lineage>
</organism>
<dbReference type="PRINTS" id="PR00039">
    <property type="entry name" value="HTHLYSR"/>
</dbReference>
<protein>
    <submittedName>
        <fullName evidence="6">Glycine cleavage system transcriptional activator</fullName>
    </submittedName>
</protein>
<dbReference type="EMBL" id="CP143423">
    <property type="protein sequence ID" value="WVX47585.1"/>
    <property type="molecule type" value="Genomic_DNA"/>
</dbReference>
<dbReference type="Pfam" id="PF00126">
    <property type="entry name" value="HTH_1"/>
    <property type="match status" value="1"/>
</dbReference>
<evidence type="ECO:0000256" key="2">
    <source>
        <dbReference type="ARBA" id="ARBA00023015"/>
    </source>
</evidence>